<organism evidence="4 5">
    <name type="scientific">Allomyces macrogynus (strain ATCC 38327)</name>
    <name type="common">Allomyces javanicus var. macrogynus</name>
    <dbReference type="NCBI Taxonomy" id="578462"/>
    <lineage>
        <taxon>Eukaryota</taxon>
        <taxon>Fungi</taxon>
        <taxon>Fungi incertae sedis</taxon>
        <taxon>Blastocladiomycota</taxon>
        <taxon>Blastocladiomycetes</taxon>
        <taxon>Blastocladiales</taxon>
        <taxon>Blastocladiaceae</taxon>
        <taxon>Allomyces</taxon>
    </lineage>
</organism>
<evidence type="ECO:0000256" key="2">
    <source>
        <dbReference type="ARBA" id="ARBA00022840"/>
    </source>
</evidence>
<dbReference type="OMA" id="NENITMF"/>
<dbReference type="OrthoDB" id="2963168at2759"/>
<dbReference type="Gene3D" id="3.90.640.10">
    <property type="entry name" value="Actin, Chain A, domain 4"/>
    <property type="match status" value="1"/>
</dbReference>
<dbReference type="Proteomes" id="UP000054350">
    <property type="component" value="Unassembled WGS sequence"/>
</dbReference>
<dbReference type="Gene3D" id="3.30.420.40">
    <property type="match status" value="2"/>
</dbReference>
<evidence type="ECO:0000313" key="5">
    <source>
        <dbReference type="Proteomes" id="UP000054350"/>
    </source>
</evidence>
<dbReference type="Pfam" id="PF00012">
    <property type="entry name" value="HSP70"/>
    <property type="match status" value="1"/>
</dbReference>
<feature type="compositionally biased region" description="Polar residues" evidence="3">
    <location>
        <begin position="22"/>
        <end position="34"/>
    </location>
</feature>
<feature type="region of interest" description="Disordered" evidence="3">
    <location>
        <begin position="1"/>
        <end position="34"/>
    </location>
</feature>
<keyword evidence="5" id="KW-1185">Reference proteome</keyword>
<evidence type="ECO:0000256" key="1">
    <source>
        <dbReference type="ARBA" id="ARBA00022741"/>
    </source>
</evidence>
<dbReference type="VEuPathDB" id="FungiDB:AMAG_14752"/>
<dbReference type="InterPro" id="IPR013126">
    <property type="entry name" value="Hsp_70_fam"/>
</dbReference>
<dbReference type="PANTHER" id="PTHR14187">
    <property type="entry name" value="ALPHA KINASE/ELONGATION FACTOR 2 KINASE"/>
    <property type="match status" value="1"/>
</dbReference>
<dbReference type="GO" id="GO:0140662">
    <property type="term" value="F:ATP-dependent protein folding chaperone"/>
    <property type="evidence" value="ECO:0007669"/>
    <property type="project" value="InterPro"/>
</dbReference>
<dbReference type="GO" id="GO:0005524">
    <property type="term" value="F:ATP binding"/>
    <property type="evidence" value="ECO:0007669"/>
    <property type="project" value="UniProtKB-KW"/>
</dbReference>
<gene>
    <name evidence="4" type="ORF">AMAG_14752</name>
</gene>
<name>A0A0L0T5R0_ALLM3</name>
<dbReference type="AlphaFoldDB" id="A0A0L0T5R0"/>
<accession>A0A0L0T5R0</accession>
<dbReference type="STRING" id="578462.A0A0L0T5R0"/>
<proteinExistence type="predicted"/>
<sequence length="593" mass="65881">MSFMKLFKKEKKGKDRGRAVVDTTSPAMPTQTPVIPQTLPHHRILATDVPVSKVAGHGSSSDLPRVRYMVGIDFGTTFSGFAIHRVPNEMIGKNPRTSLARSDSSTQIIGNEDWADRPGDVHSHKVPTIIAYPHGERSSIDQCKWGWSAIQFNDTMTRIERIKLALESTTPEVMRPVVPDGMRPVDIISDYLACLRREMMHFIASHFPGDNDLSADDMLICMTVPVGWSSKAHHTIRCAATNAGLISNENSRHLLFCYEPEAAALACIHESSFEINHNPSLLIADCGGGTVDMFLARLDASKELEELTLGTGNFAGATSVDARFNMFLRSKIGMRAFHEYKRSLVRHYAKLEQEWESKKRTFSGTQDWLLQIPNALSKYFPANKVAELENLEILITAADMKSFFDPVVDEIINLICDQLEQARNLDGANKIEKVDYLYLVGGFGSNRYLQDRIKDNPGIKAMVGSVVLLQRPEAAVVRGAVWFCINSQSIRKRRARQTIGIGVQREFDPSRDLKSEITFRDPANPSRAFVSKAVLCFLAKGDPVSSNASYKKTGFRVPRDGQPSIDVNVFVSNEVPPSAKGMTNVPNPEPASK</sequence>
<protein>
    <recommendedName>
        <fullName evidence="6">Hsp70-like protein</fullName>
    </recommendedName>
</protein>
<dbReference type="eggNOG" id="KOG0101">
    <property type="taxonomic scope" value="Eukaryota"/>
</dbReference>
<reference evidence="4 5" key="1">
    <citation type="submission" date="2009-11" db="EMBL/GenBank/DDBJ databases">
        <title>Annotation of Allomyces macrogynus ATCC 38327.</title>
        <authorList>
            <consortium name="The Broad Institute Genome Sequencing Platform"/>
            <person name="Russ C."/>
            <person name="Cuomo C."/>
            <person name="Burger G."/>
            <person name="Gray M.W."/>
            <person name="Holland P.W.H."/>
            <person name="King N."/>
            <person name="Lang F.B.F."/>
            <person name="Roger A.J."/>
            <person name="Ruiz-Trillo I."/>
            <person name="Young S.K."/>
            <person name="Zeng Q."/>
            <person name="Gargeya S."/>
            <person name="Fitzgerald M."/>
            <person name="Haas B."/>
            <person name="Abouelleil A."/>
            <person name="Alvarado L."/>
            <person name="Arachchi H.M."/>
            <person name="Berlin A."/>
            <person name="Chapman S.B."/>
            <person name="Gearin G."/>
            <person name="Goldberg J."/>
            <person name="Griggs A."/>
            <person name="Gujja S."/>
            <person name="Hansen M."/>
            <person name="Heiman D."/>
            <person name="Howarth C."/>
            <person name="Larimer J."/>
            <person name="Lui A."/>
            <person name="MacDonald P.J.P."/>
            <person name="McCowen C."/>
            <person name="Montmayeur A."/>
            <person name="Murphy C."/>
            <person name="Neiman D."/>
            <person name="Pearson M."/>
            <person name="Priest M."/>
            <person name="Roberts A."/>
            <person name="Saif S."/>
            <person name="Shea T."/>
            <person name="Sisk P."/>
            <person name="Stolte C."/>
            <person name="Sykes S."/>
            <person name="Wortman J."/>
            <person name="Nusbaum C."/>
            <person name="Birren B."/>
        </authorList>
    </citation>
    <scope>NUCLEOTIDE SEQUENCE [LARGE SCALE GENOMIC DNA]</scope>
    <source>
        <strain evidence="4 5">ATCC 38327</strain>
    </source>
</reference>
<dbReference type="EMBL" id="GG745363">
    <property type="protein sequence ID" value="KNE69904.1"/>
    <property type="molecule type" value="Genomic_DNA"/>
</dbReference>
<keyword evidence="1" id="KW-0547">Nucleotide-binding</keyword>
<dbReference type="PANTHER" id="PTHR14187:SF5">
    <property type="entry name" value="HEAT SHOCK 70 KDA PROTEIN 12A"/>
    <property type="match status" value="1"/>
</dbReference>
<dbReference type="InterPro" id="IPR043129">
    <property type="entry name" value="ATPase_NBD"/>
</dbReference>
<evidence type="ECO:0000313" key="4">
    <source>
        <dbReference type="EMBL" id="KNE69904.1"/>
    </source>
</evidence>
<evidence type="ECO:0008006" key="6">
    <source>
        <dbReference type="Google" id="ProtNLM"/>
    </source>
</evidence>
<reference evidence="5" key="2">
    <citation type="submission" date="2009-11" db="EMBL/GenBank/DDBJ databases">
        <title>The Genome Sequence of Allomyces macrogynus strain ATCC 38327.</title>
        <authorList>
            <consortium name="The Broad Institute Genome Sequencing Platform"/>
            <person name="Russ C."/>
            <person name="Cuomo C."/>
            <person name="Shea T."/>
            <person name="Young S.K."/>
            <person name="Zeng Q."/>
            <person name="Koehrsen M."/>
            <person name="Haas B."/>
            <person name="Borodovsky M."/>
            <person name="Guigo R."/>
            <person name="Alvarado L."/>
            <person name="Berlin A."/>
            <person name="Borenstein D."/>
            <person name="Chen Z."/>
            <person name="Engels R."/>
            <person name="Freedman E."/>
            <person name="Gellesch M."/>
            <person name="Goldberg J."/>
            <person name="Griggs A."/>
            <person name="Gujja S."/>
            <person name="Heiman D."/>
            <person name="Hepburn T."/>
            <person name="Howarth C."/>
            <person name="Jen D."/>
            <person name="Larson L."/>
            <person name="Lewis B."/>
            <person name="Mehta T."/>
            <person name="Park D."/>
            <person name="Pearson M."/>
            <person name="Roberts A."/>
            <person name="Saif S."/>
            <person name="Shenoy N."/>
            <person name="Sisk P."/>
            <person name="Stolte C."/>
            <person name="Sykes S."/>
            <person name="Walk T."/>
            <person name="White J."/>
            <person name="Yandava C."/>
            <person name="Burger G."/>
            <person name="Gray M.W."/>
            <person name="Holland P.W.H."/>
            <person name="King N."/>
            <person name="Lang F.B.F."/>
            <person name="Roger A.J."/>
            <person name="Ruiz-Trillo I."/>
            <person name="Lander E."/>
            <person name="Nusbaum C."/>
        </authorList>
    </citation>
    <scope>NUCLEOTIDE SEQUENCE [LARGE SCALE GENOMIC DNA]</scope>
    <source>
        <strain evidence="5">ATCC 38327</strain>
    </source>
</reference>
<dbReference type="SUPFAM" id="SSF53067">
    <property type="entry name" value="Actin-like ATPase domain"/>
    <property type="match status" value="2"/>
</dbReference>
<feature type="compositionally biased region" description="Basic residues" evidence="3">
    <location>
        <begin position="1"/>
        <end position="11"/>
    </location>
</feature>
<evidence type="ECO:0000256" key="3">
    <source>
        <dbReference type="SAM" id="MobiDB-lite"/>
    </source>
</evidence>
<keyword evidence="2" id="KW-0067">ATP-binding</keyword>